<dbReference type="Pfam" id="PF01363">
    <property type="entry name" value="FYVE"/>
    <property type="match status" value="1"/>
</dbReference>
<comment type="caution">
    <text evidence="13">The sequence shown here is derived from an EMBL/GenBank/DDBJ whole genome shotgun (WGS) entry which is preliminary data.</text>
</comment>
<evidence type="ECO:0000313" key="13">
    <source>
        <dbReference type="EMBL" id="KAK9885387.1"/>
    </source>
</evidence>
<feature type="region of interest" description="Disordered" evidence="10">
    <location>
        <begin position="269"/>
        <end position="315"/>
    </location>
</feature>
<evidence type="ECO:0000256" key="1">
    <source>
        <dbReference type="ARBA" id="ARBA00015450"/>
    </source>
</evidence>
<dbReference type="Gene3D" id="1.25.40.90">
    <property type="match status" value="1"/>
</dbReference>
<feature type="region of interest" description="Disordered" evidence="10">
    <location>
        <begin position="329"/>
        <end position="352"/>
    </location>
</feature>
<evidence type="ECO:0000256" key="8">
    <source>
        <dbReference type="PROSITE-ProRule" id="PRU00091"/>
    </source>
</evidence>
<dbReference type="InterPro" id="IPR017073">
    <property type="entry name" value="HGS/VPS27"/>
</dbReference>
<dbReference type="GO" id="GO:0048471">
    <property type="term" value="C:perinuclear region of cytoplasm"/>
    <property type="evidence" value="ECO:0007669"/>
    <property type="project" value="UniProtKB-SubCell"/>
</dbReference>
<dbReference type="InterPro" id="IPR000306">
    <property type="entry name" value="Znf_FYVE"/>
</dbReference>
<dbReference type="PROSITE" id="PS50179">
    <property type="entry name" value="VHS"/>
    <property type="match status" value="1"/>
</dbReference>
<dbReference type="InterPro" id="IPR003903">
    <property type="entry name" value="UIM_dom"/>
</dbReference>
<organism evidence="13 14">
    <name type="scientific">Henosepilachna vigintioctopunctata</name>
    <dbReference type="NCBI Taxonomy" id="420089"/>
    <lineage>
        <taxon>Eukaryota</taxon>
        <taxon>Metazoa</taxon>
        <taxon>Ecdysozoa</taxon>
        <taxon>Arthropoda</taxon>
        <taxon>Hexapoda</taxon>
        <taxon>Insecta</taxon>
        <taxon>Pterygota</taxon>
        <taxon>Neoptera</taxon>
        <taxon>Endopterygota</taxon>
        <taxon>Coleoptera</taxon>
        <taxon>Polyphaga</taxon>
        <taxon>Cucujiformia</taxon>
        <taxon>Coccinelloidea</taxon>
        <taxon>Coccinellidae</taxon>
        <taxon>Epilachninae</taxon>
        <taxon>Epilachnini</taxon>
        <taxon>Henosepilachna</taxon>
    </lineage>
</organism>
<dbReference type="PANTHER" id="PTHR46275">
    <property type="entry name" value="HEPATOCYTE GROWTH FACTOR-REGULATED TYROSINE KINASE SUBSTRATE"/>
    <property type="match status" value="1"/>
</dbReference>
<feature type="compositionally biased region" description="Polar residues" evidence="10">
    <location>
        <begin position="329"/>
        <end position="346"/>
    </location>
</feature>
<dbReference type="SMART" id="SM00288">
    <property type="entry name" value="VHS"/>
    <property type="match status" value="1"/>
</dbReference>
<evidence type="ECO:0000256" key="6">
    <source>
        <dbReference type="ARBA" id="ARBA00022833"/>
    </source>
</evidence>
<dbReference type="GO" id="GO:0008270">
    <property type="term" value="F:zinc ion binding"/>
    <property type="evidence" value="ECO:0007669"/>
    <property type="project" value="UniProtKB-KW"/>
</dbReference>
<dbReference type="Proteomes" id="UP001431783">
    <property type="component" value="Unassembled WGS sequence"/>
</dbReference>
<evidence type="ECO:0000259" key="12">
    <source>
        <dbReference type="PROSITE" id="PS50179"/>
    </source>
</evidence>
<dbReference type="InterPro" id="IPR013083">
    <property type="entry name" value="Znf_RING/FYVE/PHD"/>
</dbReference>
<comment type="function">
    <text evidence="7">Essential role in endosome membrane invagination and formation of multivesicular bodies, MVBs. Required during gastrulation and appears to regulate early embryonic signaling pathways. Inhibits tyrosine kinase receptor signaling by promoting degradation of the tyrosine-phosphorylated, active receptor, potentially by sorting activated receptors into MVBs. The MVBs are then trafficked to the lysosome where their contents are degraded.</text>
</comment>
<evidence type="ECO:0000313" key="14">
    <source>
        <dbReference type="Proteomes" id="UP001431783"/>
    </source>
</evidence>
<feature type="domain" description="VHS" evidence="12">
    <location>
        <begin position="14"/>
        <end position="142"/>
    </location>
</feature>
<keyword evidence="14" id="KW-1185">Reference proteome</keyword>
<dbReference type="SUPFAM" id="SSF57903">
    <property type="entry name" value="FYVE/PHD zinc finger"/>
    <property type="match status" value="1"/>
</dbReference>
<accession>A0AAW1UPG6</accession>
<dbReference type="GO" id="GO:0032456">
    <property type="term" value="P:endocytic recycling"/>
    <property type="evidence" value="ECO:0007669"/>
    <property type="project" value="TreeGrafter"/>
</dbReference>
<dbReference type="Gene3D" id="1.20.5.1940">
    <property type="match status" value="1"/>
</dbReference>
<evidence type="ECO:0000256" key="10">
    <source>
        <dbReference type="SAM" id="MobiDB-lite"/>
    </source>
</evidence>
<dbReference type="PROSITE" id="PS50178">
    <property type="entry name" value="ZF_FYVE"/>
    <property type="match status" value="1"/>
</dbReference>
<dbReference type="InterPro" id="IPR002014">
    <property type="entry name" value="VHS_dom"/>
</dbReference>
<protein>
    <recommendedName>
        <fullName evidence="1 7">Hepatocyte growth factor-regulated tyrosine kinase substrate</fullName>
    </recommendedName>
</protein>
<evidence type="ECO:0000256" key="7">
    <source>
        <dbReference type="PIRNR" id="PIRNR036956"/>
    </source>
</evidence>
<evidence type="ECO:0000256" key="4">
    <source>
        <dbReference type="ARBA" id="ARBA00022723"/>
    </source>
</evidence>
<dbReference type="PIRSF" id="PIRSF036956">
    <property type="entry name" value="Hrs_Vps27"/>
    <property type="match status" value="1"/>
</dbReference>
<dbReference type="AlphaFoldDB" id="A0AAW1UPG6"/>
<dbReference type="SMART" id="SM00064">
    <property type="entry name" value="FYVE"/>
    <property type="match status" value="1"/>
</dbReference>
<evidence type="ECO:0000259" key="11">
    <source>
        <dbReference type="PROSITE" id="PS50178"/>
    </source>
</evidence>
<evidence type="ECO:0000256" key="3">
    <source>
        <dbReference type="ARBA" id="ARBA00022553"/>
    </source>
</evidence>
<dbReference type="PANTHER" id="PTHR46275:SF1">
    <property type="entry name" value="HEPATOCYTE GROWTH FACTOR-REGULATED TYROSINE KINASE SUBSTRATE"/>
    <property type="match status" value="1"/>
</dbReference>
<keyword evidence="9" id="KW-0175">Coiled coil</keyword>
<dbReference type="GO" id="GO:0035091">
    <property type="term" value="F:phosphatidylinositol binding"/>
    <property type="evidence" value="ECO:0007669"/>
    <property type="project" value="InterPro"/>
</dbReference>
<dbReference type="Pfam" id="PF00790">
    <property type="entry name" value="VHS"/>
    <property type="match status" value="1"/>
</dbReference>
<feature type="domain" description="FYVE-type" evidence="11">
    <location>
        <begin position="159"/>
        <end position="219"/>
    </location>
</feature>
<keyword evidence="6" id="KW-0862">Zinc</keyword>
<dbReference type="InterPro" id="IPR024641">
    <property type="entry name" value="HRS_helical"/>
</dbReference>
<feature type="compositionally biased region" description="Polar residues" evidence="10">
    <location>
        <begin position="607"/>
        <end position="618"/>
    </location>
</feature>
<feature type="coiled-coil region" evidence="9">
    <location>
        <begin position="439"/>
        <end position="522"/>
    </location>
</feature>
<dbReference type="Pfam" id="PF12210">
    <property type="entry name" value="Hrs_helical"/>
    <property type="match status" value="1"/>
</dbReference>
<name>A0AAW1UPG6_9CUCU</name>
<dbReference type="GO" id="GO:0005938">
    <property type="term" value="C:cell cortex"/>
    <property type="evidence" value="ECO:0007669"/>
    <property type="project" value="UniProtKB-SubCell"/>
</dbReference>
<evidence type="ECO:0000256" key="2">
    <source>
        <dbReference type="ARBA" id="ARBA00022490"/>
    </source>
</evidence>
<dbReference type="GO" id="GO:0043130">
    <property type="term" value="F:ubiquitin binding"/>
    <property type="evidence" value="ECO:0007669"/>
    <property type="project" value="InterPro"/>
</dbReference>
<sequence length="722" mass="81230">MVGSGQFGKLLDKATSHLLMEPDLATTLTICDMIRQEDVAPKTAFNALKKKLQNTNNPHTILHALLVLESIVKNCPTVHDELSTRAFLDTLYELVKTTTHNNIRSKILELLQTWAQVFKTNSKFEALHDIVSQMKAEGFKFPALRESEAMFSSTNAPTWVDGGSCHRCRTPFSFINRKHHCRACGQVFCGECSQKTITLPKFGIEKEVRVCDSCYAEASKASISKSSSKTEELPYEYLKSSLYQQKQQPTKKTKDELQEEDDLRLALALSQSEAESKEKEKERAARMKSTSSPTYSSYKTEPSRPVDQQQEDDSVNPELAKYLNRSYWESRTPSSTTECARPTSPSAPAVSTIPLQNSDQKYKNKEDGMINNELEEFINTLRSQVEIFINRMKSNSSRGRSIANDTSVQTLFMNITAMHSKLLGYIKEHDDSRLHFEILQDKLAQVKDARAALDALREEHREKLRREAEEAEKLRQLQMAHKLDIMRKKKQEYLQYQRQLVLQRVQEQEREMQMRQEQQKQQALMGNQQYPMGYMVHGQQYPPNSAPPVGSYHQYGPPHNVMVGPGIMPGQTAHISTPQVAHMGGPPQGPMAQVQHQMHMPPGFNPVGSQNNVPSNAALQGPPIHNQDPGKQQMPPQAQMSQHIGMGYLPQQPVNNPAVMPMVQSSTHNASQGMIGPMPGVTPQQYSQQPGAPPASPQVPQQTPTQPSKQEEAQTAELISFD</sequence>
<gene>
    <name evidence="13" type="ORF">WA026_010884</name>
</gene>
<dbReference type="Gene3D" id="3.30.40.10">
    <property type="entry name" value="Zinc/RING finger domain, C3HC4 (zinc finger)"/>
    <property type="match status" value="1"/>
</dbReference>
<feature type="compositionally biased region" description="Low complexity" evidence="10">
    <location>
        <begin position="698"/>
        <end position="707"/>
    </location>
</feature>
<comment type="subcellular location">
    <subcellularLocation>
        <location evidence="7">Cytoplasm</location>
        <location evidence="7">Cell cortex</location>
    </subcellularLocation>
    <subcellularLocation>
        <location evidence="7">Cytoplasm</location>
        <location evidence="7">Perinuclear region</location>
    </subcellularLocation>
</comment>
<keyword evidence="4" id="KW-0479">Metal-binding</keyword>
<keyword evidence="5 8" id="KW-0863">Zinc-finger</keyword>
<dbReference type="FunFam" id="3.30.40.10:FF:000105">
    <property type="entry name" value="WD repeat and FYVE domain-containing protein 2"/>
    <property type="match status" value="1"/>
</dbReference>
<keyword evidence="3" id="KW-0597">Phosphoprotein</keyword>
<dbReference type="PROSITE" id="PS50330">
    <property type="entry name" value="UIM"/>
    <property type="match status" value="1"/>
</dbReference>
<feature type="compositionally biased region" description="Low complexity" evidence="10">
    <location>
        <begin position="288"/>
        <end position="300"/>
    </location>
</feature>
<feature type="compositionally biased region" description="Basic and acidic residues" evidence="10">
    <location>
        <begin position="274"/>
        <end position="285"/>
    </location>
</feature>
<dbReference type="SUPFAM" id="SSF48464">
    <property type="entry name" value="ENTH/VHS domain"/>
    <property type="match status" value="1"/>
</dbReference>
<feature type="region of interest" description="Disordered" evidence="10">
    <location>
        <begin position="665"/>
        <end position="722"/>
    </location>
</feature>
<dbReference type="GO" id="GO:0031623">
    <property type="term" value="P:receptor internalization"/>
    <property type="evidence" value="ECO:0007669"/>
    <property type="project" value="TreeGrafter"/>
</dbReference>
<proteinExistence type="predicted"/>
<evidence type="ECO:0000256" key="9">
    <source>
        <dbReference type="SAM" id="Coils"/>
    </source>
</evidence>
<dbReference type="CDD" id="cd21387">
    <property type="entry name" value="GAT_Hrs"/>
    <property type="match status" value="1"/>
</dbReference>
<dbReference type="InterPro" id="IPR008942">
    <property type="entry name" value="ENTH_VHS"/>
</dbReference>
<dbReference type="GO" id="GO:0005769">
    <property type="term" value="C:early endosome"/>
    <property type="evidence" value="ECO:0007669"/>
    <property type="project" value="TreeGrafter"/>
</dbReference>
<dbReference type="EMBL" id="JARQZJ010000095">
    <property type="protein sequence ID" value="KAK9885387.1"/>
    <property type="molecule type" value="Genomic_DNA"/>
</dbReference>
<dbReference type="InterPro" id="IPR017455">
    <property type="entry name" value="Znf_FYVE-rel"/>
</dbReference>
<keyword evidence="2" id="KW-0963">Cytoplasm</keyword>
<dbReference type="InterPro" id="IPR011011">
    <property type="entry name" value="Znf_FYVE_PHD"/>
</dbReference>
<feature type="region of interest" description="Disordered" evidence="10">
    <location>
        <begin position="599"/>
        <end position="639"/>
    </location>
</feature>
<reference evidence="13 14" key="1">
    <citation type="submission" date="2023-03" db="EMBL/GenBank/DDBJ databases">
        <title>Genome insight into feeding habits of ladybird beetles.</title>
        <authorList>
            <person name="Li H.-S."/>
            <person name="Huang Y.-H."/>
            <person name="Pang H."/>
        </authorList>
    </citation>
    <scope>NUCLEOTIDE SEQUENCE [LARGE SCALE GENOMIC DNA]</scope>
    <source>
        <strain evidence="13">SYSU_2023b</strain>
        <tissue evidence="13">Whole body</tissue>
    </source>
</reference>
<evidence type="ECO:0000256" key="5">
    <source>
        <dbReference type="ARBA" id="ARBA00022771"/>
    </source>
</evidence>
<dbReference type="CDD" id="cd15720">
    <property type="entry name" value="FYVE_Hrs"/>
    <property type="match status" value="1"/>
</dbReference>